<evidence type="ECO:0000313" key="3">
    <source>
        <dbReference type="Proteomes" id="UP000320762"/>
    </source>
</evidence>
<reference evidence="2 3" key="1">
    <citation type="journal article" date="2019" name="New Phytol.">
        <title>Comparative genomics reveals unique wood-decay strategies and fruiting body development in the Schizophyllaceae.</title>
        <authorList>
            <person name="Almasi E."/>
            <person name="Sahu N."/>
            <person name="Krizsan K."/>
            <person name="Balint B."/>
            <person name="Kovacs G.M."/>
            <person name="Kiss B."/>
            <person name="Cseklye J."/>
            <person name="Drula E."/>
            <person name="Henrissat B."/>
            <person name="Nagy I."/>
            <person name="Chovatia M."/>
            <person name="Adam C."/>
            <person name="LaButti K."/>
            <person name="Lipzen A."/>
            <person name="Riley R."/>
            <person name="Grigoriev I.V."/>
            <person name="Nagy L.G."/>
        </authorList>
    </citation>
    <scope>NUCLEOTIDE SEQUENCE [LARGE SCALE GENOMIC DNA]</scope>
    <source>
        <strain evidence="2 3">NL-1724</strain>
    </source>
</reference>
<feature type="compositionally biased region" description="Polar residues" evidence="1">
    <location>
        <begin position="299"/>
        <end position="321"/>
    </location>
</feature>
<evidence type="ECO:0000256" key="1">
    <source>
        <dbReference type="SAM" id="MobiDB-lite"/>
    </source>
</evidence>
<proteinExistence type="predicted"/>
<dbReference type="AlphaFoldDB" id="A0A550C7U8"/>
<evidence type="ECO:0000313" key="2">
    <source>
        <dbReference type="EMBL" id="TRM60871.1"/>
    </source>
</evidence>
<feature type="region of interest" description="Disordered" evidence="1">
    <location>
        <begin position="66"/>
        <end position="112"/>
    </location>
</feature>
<gene>
    <name evidence="2" type="ORF">BD626DRAFT_571251</name>
</gene>
<dbReference type="EMBL" id="VDMD01000019">
    <property type="protein sequence ID" value="TRM60871.1"/>
    <property type="molecule type" value="Genomic_DNA"/>
</dbReference>
<name>A0A550C7U8_9AGAR</name>
<feature type="compositionally biased region" description="Low complexity" evidence="1">
    <location>
        <begin position="79"/>
        <end position="100"/>
    </location>
</feature>
<feature type="region of interest" description="Disordered" evidence="1">
    <location>
        <begin position="282"/>
        <end position="321"/>
    </location>
</feature>
<dbReference type="Proteomes" id="UP000320762">
    <property type="component" value="Unassembled WGS sequence"/>
</dbReference>
<sequence>MDNSDSLPFTVLNIGGQTLAYMPGGNADIQRLIAFARLHPDIFENFFPNVNITDLVNGQYDTVVEPEETSDNDEGSVASSPPTDDSSTDSGSPGPVIVVDPPEEEERSYKLPRSEPVPAKLIFEYRAAQAVLDGRSLDFVQLVRHGRCILHDTYHDDFVQRAIKDRARLFAWDQRKAVPANPHELKGLAWRNFLRSQGLPLYVPPTRVRASFVPRQRSLMSSRPAGMQNVKGGTLLYDLTHEPSPLDLAYSTAGTLVVPEAGRIYTFDDLYPEATTSADWDMAVPSSDSSPARAGPSVWGSSSTVASPWPASQESTLSLDE</sequence>
<accession>A0A550C7U8</accession>
<comment type="caution">
    <text evidence="2">The sequence shown here is derived from an EMBL/GenBank/DDBJ whole genome shotgun (WGS) entry which is preliminary data.</text>
</comment>
<protein>
    <submittedName>
        <fullName evidence="2">Uncharacterized protein</fullName>
    </submittedName>
</protein>
<keyword evidence="3" id="KW-1185">Reference proteome</keyword>
<organism evidence="2 3">
    <name type="scientific">Schizophyllum amplum</name>
    <dbReference type="NCBI Taxonomy" id="97359"/>
    <lineage>
        <taxon>Eukaryota</taxon>
        <taxon>Fungi</taxon>
        <taxon>Dikarya</taxon>
        <taxon>Basidiomycota</taxon>
        <taxon>Agaricomycotina</taxon>
        <taxon>Agaricomycetes</taxon>
        <taxon>Agaricomycetidae</taxon>
        <taxon>Agaricales</taxon>
        <taxon>Schizophyllaceae</taxon>
        <taxon>Schizophyllum</taxon>
    </lineage>
</organism>